<feature type="region of interest" description="Disordered" evidence="6">
    <location>
        <begin position="43"/>
        <end position="117"/>
    </location>
</feature>
<keyword evidence="5" id="KW-1015">Disulfide bond</keyword>
<evidence type="ECO:0000256" key="1">
    <source>
        <dbReference type="ARBA" id="ARBA00004613"/>
    </source>
</evidence>
<dbReference type="InterPro" id="IPR038412">
    <property type="entry name" value="Pepsin-I3_sf"/>
</dbReference>
<evidence type="ECO:0000313" key="9">
    <source>
        <dbReference type="WBParaSite" id="ACRNAN_Path_1046.g4010.t1"/>
    </source>
</evidence>
<dbReference type="PANTHER" id="PTHR37969:SF1">
    <property type="entry name" value="PROTEIN CBG13105"/>
    <property type="match status" value="1"/>
</dbReference>
<evidence type="ECO:0000256" key="2">
    <source>
        <dbReference type="ARBA" id="ARBA00008019"/>
    </source>
</evidence>
<accession>A0A914BUS7</accession>
<evidence type="ECO:0000256" key="3">
    <source>
        <dbReference type="ARBA" id="ARBA00022525"/>
    </source>
</evidence>
<feature type="compositionally biased region" description="Low complexity" evidence="6">
    <location>
        <begin position="95"/>
        <end position="108"/>
    </location>
</feature>
<feature type="compositionally biased region" description="Polar residues" evidence="6">
    <location>
        <begin position="84"/>
        <end position="94"/>
    </location>
</feature>
<name>A0A914BUS7_9BILA</name>
<dbReference type="Proteomes" id="UP000887540">
    <property type="component" value="Unplaced"/>
</dbReference>
<evidence type="ECO:0000313" key="8">
    <source>
        <dbReference type="Proteomes" id="UP000887540"/>
    </source>
</evidence>
<dbReference type="PANTHER" id="PTHR37969">
    <property type="entry name" value="PROTEIN CBG07421-RELATED"/>
    <property type="match status" value="1"/>
</dbReference>
<dbReference type="InterPro" id="IPR010480">
    <property type="entry name" value="Pepsin-I3"/>
</dbReference>
<reference evidence="9" key="1">
    <citation type="submission" date="2022-11" db="UniProtKB">
        <authorList>
            <consortium name="WormBaseParasite"/>
        </authorList>
    </citation>
    <scope>IDENTIFICATION</scope>
</reference>
<sequence>MGEFSQYENALQQYNQQMTTYLQNASNSQQPYAYPYGQYYGYQNYQNQPNQNSQFNPQFQTTISPYQPNQNQQTQNFFNPPSNGYYTSTPSQYNQQGSNQAPNQQQGPPQRPPRPSFCSKRVATQYFFDGCTVQNDRVYIGNTYIRTLTPNEITQLSQFDQALSHYQDQLDSTTKQQMDQILQTYYQINVPDQLINNQNQQAQQTSNLPQAPQSPQHWLNGKEFATEEDVRKSIQEWIDSKPAGFWIKGITDLPNRWDKVIEYKGDYFPDDYI</sequence>
<keyword evidence="4" id="KW-0732">Signal</keyword>
<dbReference type="SUPFAM" id="SSF55149">
    <property type="entry name" value="Pepsin inhibitor-3"/>
    <property type="match status" value="1"/>
</dbReference>
<keyword evidence="3" id="KW-0964">Secreted</keyword>
<dbReference type="Gene3D" id="3.30.1120.50">
    <property type="entry name" value="Pepsin inhibitor-3"/>
    <property type="match status" value="1"/>
</dbReference>
<keyword evidence="8" id="KW-1185">Reference proteome</keyword>
<dbReference type="InterPro" id="IPR051901">
    <property type="entry name" value="Protease_Inhibitor_I33"/>
</dbReference>
<comment type="subcellular location">
    <subcellularLocation>
        <location evidence="1">Secreted</location>
    </subcellularLocation>
</comment>
<dbReference type="AlphaFoldDB" id="A0A914BUS7"/>
<protein>
    <submittedName>
        <fullName evidence="9">Pepsin inhibitor-3-like repeated domain-containing protein</fullName>
    </submittedName>
</protein>
<comment type="similarity">
    <text evidence="2">Belongs to the protease inhibitor I33 family.</text>
</comment>
<evidence type="ECO:0000256" key="6">
    <source>
        <dbReference type="SAM" id="MobiDB-lite"/>
    </source>
</evidence>
<evidence type="ECO:0000256" key="4">
    <source>
        <dbReference type="ARBA" id="ARBA00022729"/>
    </source>
</evidence>
<evidence type="ECO:0000256" key="5">
    <source>
        <dbReference type="ARBA" id="ARBA00023157"/>
    </source>
</evidence>
<organism evidence="8 9">
    <name type="scientific">Acrobeloides nanus</name>
    <dbReference type="NCBI Taxonomy" id="290746"/>
    <lineage>
        <taxon>Eukaryota</taxon>
        <taxon>Metazoa</taxon>
        <taxon>Ecdysozoa</taxon>
        <taxon>Nematoda</taxon>
        <taxon>Chromadorea</taxon>
        <taxon>Rhabditida</taxon>
        <taxon>Tylenchina</taxon>
        <taxon>Cephalobomorpha</taxon>
        <taxon>Cephaloboidea</taxon>
        <taxon>Cephalobidae</taxon>
        <taxon>Acrobeloides</taxon>
    </lineage>
</organism>
<proteinExistence type="inferred from homology"/>
<dbReference type="GO" id="GO:0005576">
    <property type="term" value="C:extracellular region"/>
    <property type="evidence" value="ECO:0007669"/>
    <property type="project" value="UniProtKB-SubCell"/>
</dbReference>
<feature type="domain" description="Pepsin inhibitor-3-like repeated" evidence="7">
    <location>
        <begin position="112"/>
        <end position="181"/>
    </location>
</feature>
<feature type="compositionally biased region" description="Low complexity" evidence="6">
    <location>
        <begin position="43"/>
        <end position="83"/>
    </location>
</feature>
<dbReference type="Pfam" id="PF06394">
    <property type="entry name" value="Pepsin-I3"/>
    <property type="match status" value="1"/>
</dbReference>
<evidence type="ECO:0000259" key="7">
    <source>
        <dbReference type="Pfam" id="PF06394"/>
    </source>
</evidence>
<dbReference type="WBParaSite" id="ACRNAN_Path_1046.g4010.t1">
    <property type="protein sequence ID" value="ACRNAN_Path_1046.g4010.t1"/>
    <property type="gene ID" value="ACRNAN_Path_1046.g4010"/>
</dbReference>